<sequence length="154" mass="17605">MKVLKNIIAFITCIFLVVMVLGALWQVFSRYVLHNPSQFTDELLRFMLIWTGLLGACYAFITEKHLSLIFLRNKLNHNLQNIVIIFSYIMTLLFSILILIMGGLKLSMGTLEQLSPILKLPMGLIYSIIPISGILIAFIQVLSIFKKIKEMKGR</sequence>
<evidence type="ECO:0000313" key="12">
    <source>
        <dbReference type="Proteomes" id="UP000007346"/>
    </source>
</evidence>
<keyword evidence="4" id="KW-0997">Cell inner membrane</keyword>
<evidence type="ECO:0000256" key="9">
    <source>
        <dbReference type="SAM" id="Phobius"/>
    </source>
</evidence>
<evidence type="ECO:0000256" key="2">
    <source>
        <dbReference type="ARBA" id="ARBA00022448"/>
    </source>
</evidence>
<feature type="transmembrane region" description="Helical" evidence="9">
    <location>
        <begin position="7"/>
        <end position="28"/>
    </location>
</feature>
<evidence type="ECO:0000256" key="3">
    <source>
        <dbReference type="ARBA" id="ARBA00022475"/>
    </source>
</evidence>
<dbReference type="GO" id="GO:0015740">
    <property type="term" value="P:C4-dicarboxylate transport"/>
    <property type="evidence" value="ECO:0007669"/>
    <property type="project" value="TreeGrafter"/>
</dbReference>
<evidence type="ECO:0000256" key="7">
    <source>
        <dbReference type="ARBA" id="ARBA00023136"/>
    </source>
</evidence>
<dbReference type="KEGG" id="bpj:B2904_orf903"/>
<dbReference type="GO" id="GO:0022857">
    <property type="term" value="F:transmembrane transporter activity"/>
    <property type="evidence" value="ECO:0007669"/>
    <property type="project" value="TreeGrafter"/>
</dbReference>
<feature type="domain" description="Tripartite ATP-independent periplasmic transporters DctQ component" evidence="10">
    <location>
        <begin position="19"/>
        <end position="149"/>
    </location>
</feature>
<proteinExistence type="inferred from homology"/>
<keyword evidence="6 9" id="KW-1133">Transmembrane helix</keyword>
<keyword evidence="3" id="KW-1003">Cell membrane</keyword>
<dbReference type="RefSeq" id="WP_014935668.1">
    <property type="nucleotide sequence ID" value="NC_018607.1"/>
</dbReference>
<accession>J9UDQ2</accession>
<dbReference type="HOGENOM" id="CLU_086356_9_2_12"/>
<keyword evidence="2" id="KW-0813">Transport</keyword>
<feature type="transmembrane region" description="Helical" evidence="9">
    <location>
        <begin position="82"/>
        <end position="104"/>
    </location>
</feature>
<feature type="transmembrane region" description="Helical" evidence="9">
    <location>
        <begin position="124"/>
        <end position="145"/>
    </location>
</feature>
<evidence type="ECO:0000256" key="6">
    <source>
        <dbReference type="ARBA" id="ARBA00022989"/>
    </source>
</evidence>
<dbReference type="InterPro" id="IPR055348">
    <property type="entry name" value="DctQ"/>
</dbReference>
<evidence type="ECO:0000256" key="1">
    <source>
        <dbReference type="ARBA" id="ARBA00004429"/>
    </source>
</evidence>
<keyword evidence="7 9" id="KW-0472">Membrane</keyword>
<dbReference type="PANTHER" id="PTHR35011">
    <property type="entry name" value="2,3-DIKETO-L-GULONATE TRAP TRANSPORTER SMALL PERMEASE PROTEIN YIAM"/>
    <property type="match status" value="1"/>
</dbReference>
<evidence type="ECO:0000256" key="8">
    <source>
        <dbReference type="ARBA" id="ARBA00038436"/>
    </source>
</evidence>
<reference evidence="11 12" key="1">
    <citation type="journal article" date="2012" name="BMC Genomics">
        <title>Comparative genomics of Brachyspira pilosicoli strains: genome rearrangements, reductions and correlation of genetic compliment with phenotypic diversity.</title>
        <authorList>
            <person name="Mappley L.J."/>
            <person name="Black M.L."/>
            <person name="Abuoun M."/>
            <person name="Darby A.C."/>
            <person name="Woodward M.J."/>
            <person name="Parkhill J."/>
            <person name="Turner A.K."/>
            <person name="Bellgard M.I."/>
            <person name="La T."/>
            <person name="Phillips N.D."/>
            <person name="La Ragione R.M."/>
            <person name="Hampson D.J."/>
        </authorList>
    </citation>
    <scope>NUCLEOTIDE SEQUENCE [LARGE SCALE GENOMIC DNA]</scope>
    <source>
        <strain evidence="11">B2904</strain>
    </source>
</reference>
<evidence type="ECO:0000256" key="5">
    <source>
        <dbReference type="ARBA" id="ARBA00022692"/>
    </source>
</evidence>
<feature type="transmembrane region" description="Helical" evidence="9">
    <location>
        <begin position="43"/>
        <end position="61"/>
    </location>
</feature>
<organism evidence="11 12">
    <name type="scientific">Brachyspira pilosicoli B2904</name>
    <dbReference type="NCBI Taxonomy" id="1133568"/>
    <lineage>
        <taxon>Bacteria</taxon>
        <taxon>Pseudomonadati</taxon>
        <taxon>Spirochaetota</taxon>
        <taxon>Spirochaetia</taxon>
        <taxon>Brachyspirales</taxon>
        <taxon>Brachyspiraceae</taxon>
        <taxon>Brachyspira</taxon>
    </lineage>
</organism>
<name>J9UDQ2_BRAPL</name>
<evidence type="ECO:0000256" key="4">
    <source>
        <dbReference type="ARBA" id="ARBA00022519"/>
    </source>
</evidence>
<dbReference type="PANTHER" id="PTHR35011:SF2">
    <property type="entry name" value="2,3-DIKETO-L-GULONATE TRAP TRANSPORTER SMALL PERMEASE PROTEIN YIAM"/>
    <property type="match status" value="1"/>
</dbReference>
<dbReference type="Pfam" id="PF04290">
    <property type="entry name" value="DctQ"/>
    <property type="match status" value="1"/>
</dbReference>
<comment type="similarity">
    <text evidence="8">Belongs to the TRAP transporter small permease family.</text>
</comment>
<dbReference type="AlphaFoldDB" id="J9UDQ2"/>
<gene>
    <name evidence="11" type="ORF">B2904_orf903</name>
</gene>
<dbReference type="Proteomes" id="UP000007346">
    <property type="component" value="Chromosome"/>
</dbReference>
<keyword evidence="5 9" id="KW-0812">Transmembrane</keyword>
<dbReference type="EMBL" id="CP003490">
    <property type="protein sequence ID" value="AFR70246.1"/>
    <property type="molecule type" value="Genomic_DNA"/>
</dbReference>
<protein>
    <submittedName>
        <fullName evidence="11">C4-dicarboxylate transport system permease small protein</fullName>
    </submittedName>
</protein>
<evidence type="ECO:0000313" key="11">
    <source>
        <dbReference type="EMBL" id="AFR70246.1"/>
    </source>
</evidence>
<dbReference type="GO" id="GO:0005886">
    <property type="term" value="C:plasma membrane"/>
    <property type="evidence" value="ECO:0007669"/>
    <property type="project" value="UniProtKB-SubCell"/>
</dbReference>
<comment type="subcellular location">
    <subcellularLocation>
        <location evidence="1">Cell inner membrane</location>
        <topology evidence="1">Multi-pass membrane protein</topology>
    </subcellularLocation>
</comment>
<dbReference type="InterPro" id="IPR007387">
    <property type="entry name" value="TRAP_DctQ"/>
</dbReference>
<evidence type="ECO:0000259" key="10">
    <source>
        <dbReference type="Pfam" id="PF04290"/>
    </source>
</evidence>
<dbReference type="PATRIC" id="fig|1133568.3.peg.898"/>